<feature type="compositionally biased region" description="Basic and acidic residues" evidence="1">
    <location>
        <begin position="161"/>
        <end position="172"/>
    </location>
</feature>
<keyword evidence="2" id="KW-0812">Transmembrane</keyword>
<dbReference type="Proteomes" id="UP000575985">
    <property type="component" value="Unassembled WGS sequence"/>
</dbReference>
<evidence type="ECO:0000256" key="1">
    <source>
        <dbReference type="SAM" id="MobiDB-lite"/>
    </source>
</evidence>
<gene>
    <name evidence="3" type="ORF">HNR12_002690</name>
</gene>
<feature type="compositionally biased region" description="Pro residues" evidence="1">
    <location>
        <begin position="11"/>
        <end position="22"/>
    </location>
</feature>
<dbReference type="EMBL" id="JACCFO010000001">
    <property type="protein sequence ID" value="NYI96413.1"/>
    <property type="molecule type" value="Genomic_DNA"/>
</dbReference>
<name>A0A853BMG4_9ACTN</name>
<feature type="region of interest" description="Disordered" evidence="1">
    <location>
        <begin position="151"/>
        <end position="192"/>
    </location>
</feature>
<protein>
    <recommendedName>
        <fullName evidence="5">DUF3105 domain-containing protein</fullName>
    </recommendedName>
</protein>
<organism evidence="3 4">
    <name type="scientific">Streptomonospora nanhaiensis</name>
    <dbReference type="NCBI Taxonomy" id="1323731"/>
    <lineage>
        <taxon>Bacteria</taxon>
        <taxon>Bacillati</taxon>
        <taxon>Actinomycetota</taxon>
        <taxon>Actinomycetes</taxon>
        <taxon>Streptosporangiales</taxon>
        <taxon>Nocardiopsidaceae</taxon>
        <taxon>Streptomonospora</taxon>
    </lineage>
</organism>
<sequence>MVSPDNLPQQPDRPGPPGPHRPGVPDTGGPGAQQGAQGPTGPHAGRFGQPGQAAQPGRPGGPGEHAAHGAPGQYGPAGGPGAPGQYGPPPGAPGYGGPPGGPPYGNPPPPAGTRRRSGGGALWWIIGAAAVVLVLLVAGGGAVAYMSMSGPPTASGGGDSGRTEPGDIEGVRTFDNLDPTHTEEPEEYPVHPPVGGPHSPIWLDCGVYTQPVPDENAVHSLEHGAVWITYNSGSVSATDLATLEGLYRDGDYLVVSPMDDLPGRIVASAWGKQLVLDSADDPRLTEFLNTYVQGPQTLEPGAPCSGGTGITGEPV</sequence>
<dbReference type="Pfam" id="PF11303">
    <property type="entry name" value="DUF3105"/>
    <property type="match status" value="1"/>
</dbReference>
<evidence type="ECO:0000313" key="4">
    <source>
        <dbReference type="Proteomes" id="UP000575985"/>
    </source>
</evidence>
<dbReference type="AlphaFoldDB" id="A0A853BMG4"/>
<accession>A0A853BMG4</accession>
<feature type="compositionally biased region" description="Pro residues" evidence="1">
    <location>
        <begin position="99"/>
        <end position="111"/>
    </location>
</feature>
<feature type="transmembrane region" description="Helical" evidence="2">
    <location>
        <begin position="121"/>
        <end position="146"/>
    </location>
</feature>
<dbReference type="InterPro" id="IPR021454">
    <property type="entry name" value="DUF3105"/>
</dbReference>
<evidence type="ECO:0008006" key="5">
    <source>
        <dbReference type="Google" id="ProtNLM"/>
    </source>
</evidence>
<keyword evidence="2" id="KW-1133">Transmembrane helix</keyword>
<comment type="caution">
    <text evidence="3">The sequence shown here is derived from an EMBL/GenBank/DDBJ whole genome shotgun (WGS) entry which is preliminary data.</text>
</comment>
<proteinExistence type="predicted"/>
<feature type="compositionally biased region" description="Gly residues" evidence="1">
    <location>
        <begin position="75"/>
        <end position="84"/>
    </location>
</feature>
<evidence type="ECO:0000313" key="3">
    <source>
        <dbReference type="EMBL" id="NYI96413.1"/>
    </source>
</evidence>
<evidence type="ECO:0000256" key="2">
    <source>
        <dbReference type="SAM" id="Phobius"/>
    </source>
</evidence>
<reference evidence="3 4" key="1">
    <citation type="submission" date="2020-07" db="EMBL/GenBank/DDBJ databases">
        <title>Sequencing the genomes of 1000 actinobacteria strains.</title>
        <authorList>
            <person name="Klenk H.-P."/>
        </authorList>
    </citation>
    <scope>NUCLEOTIDE SEQUENCE [LARGE SCALE GENOMIC DNA]</scope>
    <source>
        <strain evidence="3 4">DSM 45927</strain>
    </source>
</reference>
<keyword evidence="4" id="KW-1185">Reference proteome</keyword>
<keyword evidence="2" id="KW-0472">Membrane</keyword>
<feature type="region of interest" description="Disordered" evidence="1">
    <location>
        <begin position="1"/>
        <end position="116"/>
    </location>
</feature>
<feature type="compositionally biased region" description="Low complexity" evidence="1">
    <location>
        <begin position="33"/>
        <end position="57"/>
    </location>
</feature>
<dbReference type="RefSeq" id="WP_308118951.1">
    <property type="nucleotide sequence ID" value="NZ_JACCFO010000001.1"/>
</dbReference>